<dbReference type="Gene3D" id="1.10.287.130">
    <property type="match status" value="1"/>
</dbReference>
<gene>
    <name evidence="18" type="ordered locus">Desdi_0337</name>
</gene>
<dbReference type="InterPro" id="IPR005467">
    <property type="entry name" value="His_kinase_dom"/>
</dbReference>
<name>L0F4A2_DESDL</name>
<dbReference type="SUPFAM" id="SSF55874">
    <property type="entry name" value="ATPase domain of HSP90 chaperone/DNA topoisomerase II/histidine kinase"/>
    <property type="match status" value="1"/>
</dbReference>
<reference evidence="19" key="1">
    <citation type="submission" date="2012-02" db="EMBL/GenBank/DDBJ databases">
        <title>Complete sequence of Desulfitobacterium dichloroeliminans LMG P-21439.</title>
        <authorList>
            <person name="Lucas S."/>
            <person name="Han J."/>
            <person name="Lapidus A."/>
            <person name="Cheng J.-F."/>
            <person name="Goodwin L."/>
            <person name="Pitluck S."/>
            <person name="Peters L."/>
            <person name="Ovchinnikova G."/>
            <person name="Teshima H."/>
            <person name="Detter J.C."/>
            <person name="Han C."/>
            <person name="Tapia R."/>
            <person name="Land M."/>
            <person name="Hauser L."/>
            <person name="Kyrpides N."/>
            <person name="Ivanova N."/>
            <person name="Pagani I."/>
            <person name="Kruse T."/>
            <person name="de Vos W.M."/>
            <person name="Boon N."/>
            <person name="Smidt H."/>
            <person name="Woyke T."/>
        </authorList>
    </citation>
    <scope>NUCLEOTIDE SEQUENCE [LARGE SCALE GENOMIC DNA]</scope>
    <source>
        <strain evidence="19">LMG P-21439 / DCA1</strain>
    </source>
</reference>
<dbReference type="InterPro" id="IPR003594">
    <property type="entry name" value="HATPase_dom"/>
</dbReference>
<dbReference type="KEGG" id="ddl:Desdi_0337"/>
<protein>
    <recommendedName>
        <fullName evidence="3">histidine kinase</fullName>
        <ecNumber evidence="3">2.7.13.3</ecNumber>
    </recommendedName>
</protein>
<sequence>MKASNNPWWMRIRVHVLLFGVSMSILPVFFLGYLSFTSVKQHLEENIYEQNYQQITMLASEIEERYTNLENTLAQTTEVNARTLLGQDQSVRRIVLGTLMRTEPFIDEIKVANLDFTTIDQVARTETVPKNFPSGEIEHQLKEEESIGSSPIFFFQDGRPAMYLTLKLKDPLTHLPIGYLQAKIDLKKINSRVESTLLDPLEYIYLIDESGNLIGHTDFSLVVQKAKVNNASIQDFFEGQNDSFGSRYKNIQGISVIGSFVSLDNLGWAIFIEQPSSEAFKTIHTLALQLIVIAVLIMVIVLILSIGFGLKLVDPIENVESRVREIISTGNLDNHLPIENWNEIGRLVQSFNQLLNYLDQKNLNLKEEKELLTTVVDGIGAGMILLNSERKIIWWNPKFTEWFGNEIINLSYEEVVTRASEDGAMYENGRNVTLSSHGVTRHLRQMEYKLSPDNPENAAYLLLIEDVTQEVELEARMLKTDKMAAIGLLASGVAHEINNPLAIVAAHSEDLLDRLEEKDPELTEEEITEGYHVVLEQIAHCKKITSNLLGFARKNPTEELVDLKSATLKTLELLAYRARQNNVRLIDELEEDLLVWGNENEWQQVVLNIVTNSLDVSDRDSIIEVRGYREIEKSNLNTMDDYDSTDGEKEVIKIEIKDYGPGISARDQKSIFDPFFTTKSVGKGTGLGLFVCYEIIRKMHGTIEVKSVEGEGTLVTITLFVQKEVA</sequence>
<evidence type="ECO:0000256" key="5">
    <source>
        <dbReference type="ARBA" id="ARBA00022553"/>
    </source>
</evidence>
<dbReference type="RefSeq" id="WP_015260892.1">
    <property type="nucleotide sequence ID" value="NC_019903.1"/>
</dbReference>
<dbReference type="Gene3D" id="3.30.450.20">
    <property type="entry name" value="PAS domain"/>
    <property type="match status" value="2"/>
</dbReference>
<evidence type="ECO:0000313" key="18">
    <source>
        <dbReference type="EMBL" id="AGA67885.1"/>
    </source>
</evidence>
<evidence type="ECO:0000256" key="4">
    <source>
        <dbReference type="ARBA" id="ARBA00022475"/>
    </source>
</evidence>
<evidence type="ECO:0000256" key="3">
    <source>
        <dbReference type="ARBA" id="ARBA00012438"/>
    </source>
</evidence>
<evidence type="ECO:0000256" key="6">
    <source>
        <dbReference type="ARBA" id="ARBA00022679"/>
    </source>
</evidence>
<evidence type="ECO:0000256" key="10">
    <source>
        <dbReference type="ARBA" id="ARBA00022840"/>
    </source>
</evidence>
<dbReference type="EMBL" id="CP003344">
    <property type="protein sequence ID" value="AGA67885.1"/>
    <property type="molecule type" value="Genomic_DNA"/>
</dbReference>
<feature type="transmembrane region" description="Helical" evidence="15">
    <location>
        <begin position="286"/>
        <end position="310"/>
    </location>
</feature>
<evidence type="ECO:0000256" key="2">
    <source>
        <dbReference type="ARBA" id="ARBA00004651"/>
    </source>
</evidence>
<keyword evidence="10" id="KW-0067">ATP-binding</keyword>
<dbReference type="PROSITE" id="PS50109">
    <property type="entry name" value="HIS_KIN"/>
    <property type="match status" value="1"/>
</dbReference>
<keyword evidence="9 18" id="KW-0418">Kinase</keyword>
<evidence type="ECO:0000256" key="8">
    <source>
        <dbReference type="ARBA" id="ARBA00022741"/>
    </source>
</evidence>
<dbReference type="InterPro" id="IPR033479">
    <property type="entry name" value="dCache_1"/>
</dbReference>
<keyword evidence="12" id="KW-0902">Two-component regulatory system</keyword>
<comment type="catalytic activity">
    <reaction evidence="1">
        <text>ATP + protein L-histidine = ADP + protein N-phospho-L-histidine.</text>
        <dbReference type="EC" id="2.7.13.3"/>
    </reaction>
</comment>
<dbReference type="Gene3D" id="6.10.340.10">
    <property type="match status" value="1"/>
</dbReference>
<keyword evidence="4" id="KW-1003">Cell membrane</keyword>
<dbReference type="CDD" id="cd00082">
    <property type="entry name" value="HisKA"/>
    <property type="match status" value="1"/>
</dbReference>
<keyword evidence="11 15" id="KW-1133">Transmembrane helix</keyword>
<dbReference type="STRING" id="871963.Desdi_0337"/>
<dbReference type="InterPro" id="IPR035965">
    <property type="entry name" value="PAS-like_dom_sf"/>
</dbReference>
<organism evidence="18 19">
    <name type="scientific">Desulfitobacterium dichloroeliminans (strain LMG P-21439 / DCA1)</name>
    <dbReference type="NCBI Taxonomy" id="871963"/>
    <lineage>
        <taxon>Bacteria</taxon>
        <taxon>Bacillati</taxon>
        <taxon>Bacillota</taxon>
        <taxon>Clostridia</taxon>
        <taxon>Eubacteriales</taxon>
        <taxon>Desulfitobacteriaceae</taxon>
        <taxon>Desulfitobacterium</taxon>
    </lineage>
</organism>
<dbReference type="GO" id="GO:0005524">
    <property type="term" value="F:ATP binding"/>
    <property type="evidence" value="ECO:0007669"/>
    <property type="project" value="UniProtKB-KW"/>
</dbReference>
<dbReference type="CDD" id="cd06225">
    <property type="entry name" value="HAMP"/>
    <property type="match status" value="1"/>
</dbReference>
<dbReference type="InterPro" id="IPR003660">
    <property type="entry name" value="HAMP_dom"/>
</dbReference>
<feature type="domain" description="Histidine kinase" evidence="16">
    <location>
        <begin position="492"/>
        <end position="723"/>
    </location>
</feature>
<keyword evidence="8" id="KW-0547">Nucleotide-binding</keyword>
<dbReference type="Proteomes" id="UP000010797">
    <property type="component" value="Chromosome"/>
</dbReference>
<evidence type="ECO:0000256" key="12">
    <source>
        <dbReference type="ARBA" id="ARBA00023012"/>
    </source>
</evidence>
<comment type="subcellular location">
    <subcellularLocation>
        <location evidence="2">Cell membrane</location>
        <topology evidence="2">Multi-pass membrane protein</topology>
    </subcellularLocation>
</comment>
<dbReference type="GO" id="GO:0005886">
    <property type="term" value="C:plasma membrane"/>
    <property type="evidence" value="ECO:0007669"/>
    <property type="project" value="UniProtKB-SubCell"/>
</dbReference>
<dbReference type="Pfam" id="PF02518">
    <property type="entry name" value="HATPase_c"/>
    <property type="match status" value="1"/>
</dbReference>
<dbReference type="PRINTS" id="PR00344">
    <property type="entry name" value="BCTRLSENSOR"/>
</dbReference>
<dbReference type="GO" id="GO:0000155">
    <property type="term" value="F:phosphorelay sensor kinase activity"/>
    <property type="evidence" value="ECO:0007669"/>
    <property type="project" value="InterPro"/>
</dbReference>
<dbReference type="eggNOG" id="COG4191">
    <property type="taxonomic scope" value="Bacteria"/>
</dbReference>
<dbReference type="SMART" id="SM00387">
    <property type="entry name" value="HATPase_c"/>
    <property type="match status" value="1"/>
</dbReference>
<keyword evidence="7 15" id="KW-0812">Transmembrane</keyword>
<evidence type="ECO:0000313" key="19">
    <source>
        <dbReference type="Proteomes" id="UP000010797"/>
    </source>
</evidence>
<dbReference type="eggNOG" id="COG2770">
    <property type="taxonomic scope" value="Bacteria"/>
</dbReference>
<evidence type="ECO:0000256" key="15">
    <source>
        <dbReference type="SAM" id="Phobius"/>
    </source>
</evidence>
<accession>L0F4A2</accession>
<dbReference type="EC" id="2.7.13.3" evidence="3"/>
<feature type="coiled-coil region" evidence="14">
    <location>
        <begin position="52"/>
        <end position="79"/>
    </location>
</feature>
<dbReference type="PANTHER" id="PTHR43065">
    <property type="entry name" value="SENSOR HISTIDINE KINASE"/>
    <property type="match status" value="1"/>
</dbReference>
<evidence type="ECO:0000256" key="11">
    <source>
        <dbReference type="ARBA" id="ARBA00022989"/>
    </source>
</evidence>
<keyword evidence="14" id="KW-0175">Coiled coil</keyword>
<dbReference type="OrthoDB" id="9764522at2"/>
<evidence type="ECO:0000259" key="16">
    <source>
        <dbReference type="PROSITE" id="PS50109"/>
    </source>
</evidence>
<dbReference type="SMART" id="SM00388">
    <property type="entry name" value="HisKA"/>
    <property type="match status" value="1"/>
</dbReference>
<keyword evidence="19" id="KW-1185">Reference proteome</keyword>
<dbReference type="HOGENOM" id="CLU_023166_0_0_9"/>
<dbReference type="InterPro" id="IPR036097">
    <property type="entry name" value="HisK_dim/P_sf"/>
</dbReference>
<dbReference type="SUPFAM" id="SSF55785">
    <property type="entry name" value="PYP-like sensor domain (PAS domain)"/>
    <property type="match status" value="1"/>
</dbReference>
<dbReference type="InterPro" id="IPR000014">
    <property type="entry name" value="PAS"/>
</dbReference>
<evidence type="ECO:0000256" key="14">
    <source>
        <dbReference type="SAM" id="Coils"/>
    </source>
</evidence>
<feature type="domain" description="HAMP" evidence="17">
    <location>
        <begin position="310"/>
        <end position="363"/>
    </location>
</feature>
<evidence type="ECO:0000256" key="7">
    <source>
        <dbReference type="ARBA" id="ARBA00022692"/>
    </source>
</evidence>
<dbReference type="Pfam" id="PF13188">
    <property type="entry name" value="PAS_8"/>
    <property type="match status" value="1"/>
</dbReference>
<keyword evidence="5" id="KW-0597">Phosphoprotein</keyword>
<dbReference type="InterPro" id="IPR004358">
    <property type="entry name" value="Sig_transdc_His_kin-like_C"/>
</dbReference>
<dbReference type="Gene3D" id="3.30.565.10">
    <property type="entry name" value="Histidine kinase-like ATPase, C-terminal domain"/>
    <property type="match status" value="1"/>
</dbReference>
<dbReference type="InterPro" id="IPR036890">
    <property type="entry name" value="HATPase_C_sf"/>
</dbReference>
<dbReference type="PANTHER" id="PTHR43065:SF10">
    <property type="entry name" value="PEROXIDE STRESS-ACTIVATED HISTIDINE KINASE MAK3"/>
    <property type="match status" value="1"/>
</dbReference>
<dbReference type="AlphaFoldDB" id="L0F4A2"/>
<dbReference type="SUPFAM" id="SSF47384">
    <property type="entry name" value="Homodimeric domain of signal transducing histidine kinase"/>
    <property type="match status" value="1"/>
</dbReference>
<proteinExistence type="predicted"/>
<dbReference type="PROSITE" id="PS50885">
    <property type="entry name" value="HAMP"/>
    <property type="match status" value="1"/>
</dbReference>
<evidence type="ECO:0000256" key="9">
    <source>
        <dbReference type="ARBA" id="ARBA00022777"/>
    </source>
</evidence>
<keyword evidence="13 15" id="KW-0472">Membrane</keyword>
<evidence type="ECO:0000256" key="1">
    <source>
        <dbReference type="ARBA" id="ARBA00000085"/>
    </source>
</evidence>
<feature type="transmembrane region" description="Helical" evidence="15">
    <location>
        <begin position="12"/>
        <end position="34"/>
    </location>
</feature>
<dbReference type="InterPro" id="IPR003661">
    <property type="entry name" value="HisK_dim/P_dom"/>
</dbReference>
<dbReference type="Pfam" id="PF02743">
    <property type="entry name" value="dCache_1"/>
    <property type="match status" value="1"/>
</dbReference>
<keyword evidence="6 18" id="KW-0808">Transferase</keyword>
<evidence type="ECO:0000259" key="17">
    <source>
        <dbReference type="PROSITE" id="PS50885"/>
    </source>
</evidence>
<evidence type="ECO:0000256" key="13">
    <source>
        <dbReference type="ARBA" id="ARBA00023136"/>
    </source>
</evidence>